<dbReference type="PANTHER" id="PTHR34300">
    <property type="entry name" value="QUEUOSINE PRECURSOR TRANSPORTER-RELATED"/>
    <property type="match status" value="1"/>
</dbReference>
<keyword evidence="1" id="KW-1003">Cell membrane</keyword>
<dbReference type="Pfam" id="PF02592">
    <property type="entry name" value="Vut_1"/>
    <property type="match status" value="1"/>
</dbReference>
<dbReference type="GO" id="GO:0005886">
    <property type="term" value="C:plasma membrane"/>
    <property type="evidence" value="ECO:0007669"/>
    <property type="project" value="UniProtKB-SubCell"/>
</dbReference>
<keyword evidence="3" id="KW-1185">Reference proteome</keyword>
<dbReference type="NCBIfam" id="TIGR00697">
    <property type="entry name" value="queuosine precursor transporter"/>
    <property type="match status" value="1"/>
</dbReference>
<reference evidence="2" key="1">
    <citation type="submission" date="2009-10" db="EMBL/GenBank/DDBJ databases">
        <authorList>
            <person name="Weinstock G."/>
            <person name="Sodergren E."/>
            <person name="Clifton S."/>
            <person name="Fulton L."/>
            <person name="Fulton B."/>
            <person name="Courtney L."/>
            <person name="Fronick C."/>
            <person name="Harrison M."/>
            <person name="Strong C."/>
            <person name="Farmer C."/>
            <person name="Delahaunty K."/>
            <person name="Markovic C."/>
            <person name="Hall O."/>
            <person name="Minx P."/>
            <person name="Tomlinson C."/>
            <person name="Mitreva M."/>
            <person name="Nelson J."/>
            <person name="Hou S."/>
            <person name="Wollam A."/>
            <person name="Pepin K.H."/>
            <person name="Johnson M."/>
            <person name="Bhonagiri V."/>
            <person name="Nash W.E."/>
            <person name="Warren W."/>
            <person name="Chinwalla A."/>
            <person name="Mardis E.R."/>
            <person name="Wilson R.K."/>
        </authorList>
    </citation>
    <scope>NUCLEOTIDE SEQUENCE [LARGE SCALE GENOMIC DNA]</scope>
    <source>
        <strain evidence="2">ATCC 700122</strain>
    </source>
</reference>
<evidence type="ECO:0000313" key="3">
    <source>
        <dbReference type="Proteomes" id="UP000006001"/>
    </source>
</evidence>
<dbReference type="InterPro" id="IPR003744">
    <property type="entry name" value="YhhQ"/>
</dbReference>
<feature type="transmembrane region" description="Helical" evidence="1">
    <location>
        <begin position="219"/>
        <end position="240"/>
    </location>
</feature>
<keyword evidence="1" id="KW-0472">Membrane</keyword>
<keyword evidence="1" id="KW-1133">Transmembrane helix</keyword>
<gene>
    <name evidence="2" type="ORF">HMPREF0762_00058</name>
</gene>
<evidence type="ECO:0000313" key="2">
    <source>
        <dbReference type="EMBL" id="EEZ61972.1"/>
    </source>
</evidence>
<comment type="similarity">
    <text evidence="1">Belongs to the vitamin uptake transporter (VUT/ECF) (TC 2.A.88) family. Q precursor transporter subfamily.</text>
</comment>
<name>D0WE34_SLAES</name>
<keyword evidence="1" id="KW-0813">Transport</keyword>
<dbReference type="HAMAP" id="MF_02088">
    <property type="entry name" value="Q_prec_transport"/>
    <property type="match status" value="1"/>
</dbReference>
<dbReference type="HOGENOM" id="CLU_075503_0_1_11"/>
<accession>D0WE34</accession>
<feature type="transmembrane region" description="Helical" evidence="1">
    <location>
        <begin position="97"/>
        <end position="117"/>
    </location>
</feature>
<comment type="function">
    <text evidence="1">Involved in the import of queuosine (Q) precursors, required for Q precursor salvage.</text>
</comment>
<dbReference type="AlphaFoldDB" id="D0WE34"/>
<feature type="transmembrane region" description="Helical" evidence="1">
    <location>
        <begin position="32"/>
        <end position="50"/>
    </location>
</feature>
<proteinExistence type="inferred from homology"/>
<comment type="caution">
    <text evidence="2">The sequence shown here is derived from an EMBL/GenBank/DDBJ whole genome shotgun (WGS) entry which is preliminary data.</text>
</comment>
<protein>
    <recommendedName>
        <fullName evidence="1">Probable queuosine precursor transporter</fullName>
        <shortName evidence="1">Q precursor transporter</shortName>
    </recommendedName>
</protein>
<dbReference type="Proteomes" id="UP000006001">
    <property type="component" value="Unassembled WGS sequence"/>
</dbReference>
<dbReference type="PANTHER" id="PTHR34300:SF2">
    <property type="entry name" value="QUEUOSINE PRECURSOR TRANSPORTER-RELATED"/>
    <property type="match status" value="1"/>
</dbReference>
<dbReference type="STRING" id="649764.HMPREF0762_00058"/>
<organism evidence="2 3">
    <name type="scientific">Slackia exigua (strain ATCC 700122 / DSM 15923 / CIP 105133 / JCM 11022 / KCTC 5966 / S-7)</name>
    <dbReference type="NCBI Taxonomy" id="649764"/>
    <lineage>
        <taxon>Bacteria</taxon>
        <taxon>Bacillati</taxon>
        <taxon>Actinomycetota</taxon>
        <taxon>Coriobacteriia</taxon>
        <taxon>Eggerthellales</taxon>
        <taxon>Eggerthellaceae</taxon>
        <taxon>Slackia</taxon>
    </lineage>
</organism>
<sequence>MEKPDPGGTGRLFETIQPKKTKEPFMKRTNENLLLCAMVFVVALVISNVVTGKTIQTGIPLFGSTIVLPGAALCYAITFLMTDVIGEVWGRKEAQTIVYWGFAGQLLATLLIVFTQQLPAADPAMQTAYDSLLGQNVVFVIGSMAAYLMSQSWDVWIFHKIRNRVLDATANPRWRWIWNNASTMTSQIIDTVVFVGIAFGIGFGWLFDSAMLPQLGAMMVGQYLIKFILAALDTPFFYLLTRRTHAAAEGSLRIEAQTRAAAAEA</sequence>
<dbReference type="eggNOG" id="COG1738">
    <property type="taxonomic scope" value="Bacteria"/>
</dbReference>
<comment type="subcellular location">
    <subcellularLocation>
        <location evidence="1">Cell membrane</location>
        <topology evidence="1">Multi-pass membrane protein</topology>
    </subcellularLocation>
</comment>
<evidence type="ECO:0000256" key="1">
    <source>
        <dbReference type="HAMAP-Rule" id="MF_02088"/>
    </source>
</evidence>
<feature type="transmembrane region" description="Helical" evidence="1">
    <location>
        <begin position="62"/>
        <end position="85"/>
    </location>
</feature>
<keyword evidence="1" id="KW-0812">Transmembrane</keyword>
<dbReference type="EMBL" id="ACUX02000004">
    <property type="protein sequence ID" value="EEZ61972.1"/>
    <property type="molecule type" value="Genomic_DNA"/>
</dbReference>
<feature type="transmembrane region" description="Helical" evidence="1">
    <location>
        <begin position="188"/>
        <end position="207"/>
    </location>
</feature>
<dbReference type="GO" id="GO:0022857">
    <property type="term" value="F:transmembrane transporter activity"/>
    <property type="evidence" value="ECO:0007669"/>
    <property type="project" value="UniProtKB-UniRule"/>
</dbReference>